<dbReference type="InterPro" id="IPR046363">
    <property type="entry name" value="MS_N_TIM-barrel_dom"/>
</dbReference>
<dbReference type="InterPro" id="IPR006252">
    <property type="entry name" value="Malate_synthA"/>
</dbReference>
<dbReference type="Proteomes" id="UP000887104">
    <property type="component" value="Unassembled WGS sequence"/>
</dbReference>
<comment type="similarity">
    <text evidence="1">Belongs to the malate synthase family.</text>
</comment>
<keyword evidence="6" id="KW-1185">Reference proteome</keyword>
<evidence type="ECO:0000313" key="6">
    <source>
        <dbReference type="Proteomes" id="UP000887104"/>
    </source>
</evidence>
<evidence type="ECO:0000259" key="4">
    <source>
        <dbReference type="Pfam" id="PF20656"/>
    </source>
</evidence>
<dbReference type="Gene3D" id="3.20.20.360">
    <property type="entry name" value="Malate synthase, domain 3"/>
    <property type="match status" value="1"/>
</dbReference>
<dbReference type="EMBL" id="BPEY01000107">
    <property type="protein sequence ID" value="GIU51164.1"/>
    <property type="molecule type" value="Genomic_DNA"/>
</dbReference>
<dbReference type="PANTHER" id="PTHR42902:SF1">
    <property type="entry name" value="MALATE SYNTHASE 1-RELATED"/>
    <property type="match status" value="1"/>
</dbReference>
<dbReference type="Pfam" id="PF20656">
    <property type="entry name" value="MS_N"/>
    <property type="match status" value="1"/>
</dbReference>
<evidence type="ECO:0000256" key="2">
    <source>
        <dbReference type="ARBA" id="ARBA00012636"/>
    </source>
</evidence>
<gene>
    <name evidence="5" type="ORF">TUM4438_39790</name>
</gene>
<reference evidence="5" key="1">
    <citation type="submission" date="2021-05" db="EMBL/GenBank/DDBJ databases">
        <title>Molecular characterization for Shewanella algae harboring chromosomal blaOXA-55-like strains isolated from clinical and environment sample.</title>
        <authorList>
            <person name="Ohama Y."/>
            <person name="Aoki K."/>
            <person name="Harada S."/>
            <person name="Moriya K."/>
            <person name="Ishii Y."/>
            <person name="Tateda K."/>
        </authorList>
    </citation>
    <scope>NUCLEOTIDE SEQUENCE</scope>
    <source>
        <strain evidence="5">JCM 11563</strain>
    </source>
</reference>
<evidence type="ECO:0000256" key="1">
    <source>
        <dbReference type="ARBA" id="ARBA00006394"/>
    </source>
</evidence>
<feature type="domain" description="Malate synthase N-terminal" evidence="4">
    <location>
        <begin position="49"/>
        <end position="85"/>
    </location>
</feature>
<accession>A0ABQ4PQH6</accession>
<organism evidence="5 6">
    <name type="scientific">Shewanella sairae</name>
    <dbReference type="NCBI Taxonomy" id="190310"/>
    <lineage>
        <taxon>Bacteria</taxon>
        <taxon>Pseudomonadati</taxon>
        <taxon>Pseudomonadota</taxon>
        <taxon>Gammaproteobacteria</taxon>
        <taxon>Alteromonadales</taxon>
        <taxon>Shewanellaceae</taxon>
        <taxon>Shewanella</taxon>
    </lineage>
</organism>
<dbReference type="InterPro" id="IPR048356">
    <property type="entry name" value="MS_N"/>
</dbReference>
<sequence>MTEQIARLQEPATRAVVTMTESACMQILPNSVAGQNEVLSDGVKCLLKALCKQFAAKVPVLLEKRKQKQLRTDLGELPDFLPETEDVRKQDWQIRGIPLDLQDRRVEITAPTERKTVINALNANAKVFMADFADSLSPTWDQLIQGQLNLKDTVNGDINYTDPDTGKFCGLKDNPAVLICRVRGLHMLEKHVQYSNKAIPASLFDFCVYFYNNYRKLLSKNSAPYFYIPKIESHLEARWWAEVFAFVEERFCLQPGTIKCTCLIETLPAVFEMEEILFELRANIVALNSGNLSSVMSDAEAVETQAGKSVSRLNTDSSSLDAYERLLIKTCHKRGALALAGTSTDDLTQMTAVKNAECLSINPVMELKARSGFDGINVNYAQLVDTAMSVFNRYIGEGNTNQLHITRDVDAPIRAQELLAVV</sequence>
<proteinExistence type="inferred from homology"/>
<comment type="caution">
    <text evidence="5">The sequence shown here is derived from an EMBL/GenBank/DDBJ whole genome shotgun (WGS) entry which is preliminary data.</text>
</comment>
<dbReference type="PANTHER" id="PTHR42902">
    <property type="entry name" value="MALATE SYNTHASE"/>
    <property type="match status" value="1"/>
</dbReference>
<dbReference type="InterPro" id="IPR011076">
    <property type="entry name" value="Malate_synth_sf"/>
</dbReference>
<evidence type="ECO:0000259" key="3">
    <source>
        <dbReference type="Pfam" id="PF01274"/>
    </source>
</evidence>
<dbReference type="SUPFAM" id="SSF51645">
    <property type="entry name" value="Malate synthase G"/>
    <property type="match status" value="1"/>
</dbReference>
<name>A0ABQ4PQH6_9GAMM</name>
<dbReference type="EC" id="2.3.3.9" evidence="2"/>
<evidence type="ECO:0000313" key="5">
    <source>
        <dbReference type="EMBL" id="GIU51164.1"/>
    </source>
</evidence>
<dbReference type="InterPro" id="IPR001465">
    <property type="entry name" value="Malate_synthase_TIM"/>
</dbReference>
<dbReference type="Pfam" id="PF01274">
    <property type="entry name" value="MS_TIM-barrel"/>
    <property type="match status" value="1"/>
</dbReference>
<protein>
    <recommendedName>
        <fullName evidence="2">malate synthase</fullName>
        <ecNumber evidence="2">2.3.3.9</ecNumber>
    </recommendedName>
</protein>
<feature type="domain" description="Malate synthase TIM barrel" evidence="3">
    <location>
        <begin position="177"/>
        <end position="420"/>
    </location>
</feature>